<evidence type="ECO:0000256" key="4">
    <source>
        <dbReference type="ARBA" id="ARBA00022989"/>
    </source>
</evidence>
<dbReference type="InterPro" id="IPR016174">
    <property type="entry name" value="Di-haem_cyt_TM"/>
</dbReference>
<evidence type="ECO:0000256" key="3">
    <source>
        <dbReference type="ARBA" id="ARBA00022692"/>
    </source>
</evidence>
<reference evidence="9" key="1">
    <citation type="journal article" date="2019" name="Int. J. Syst. Evol. Microbiol.">
        <title>The Global Catalogue of Microorganisms (GCM) 10K type strain sequencing project: providing services to taxonomists for standard genome sequencing and annotation.</title>
        <authorList>
            <consortium name="The Broad Institute Genomics Platform"/>
            <consortium name="The Broad Institute Genome Sequencing Center for Infectious Disease"/>
            <person name="Wu L."/>
            <person name="Ma J."/>
        </authorList>
    </citation>
    <scope>NUCLEOTIDE SEQUENCE [LARGE SCALE GENOMIC DNA]</scope>
    <source>
        <strain evidence="9">KACC 11588</strain>
    </source>
</reference>
<feature type="domain" description="Cytochrome b561 bacterial/Ni-hydrogenase" evidence="7">
    <location>
        <begin position="13"/>
        <end position="128"/>
    </location>
</feature>
<keyword evidence="5 6" id="KW-0472">Membrane</keyword>
<organism evidence="8 9">
    <name type="scientific">Rubellimicrobium aerolatum</name>
    <dbReference type="NCBI Taxonomy" id="490979"/>
    <lineage>
        <taxon>Bacteria</taxon>
        <taxon>Pseudomonadati</taxon>
        <taxon>Pseudomonadota</taxon>
        <taxon>Alphaproteobacteria</taxon>
        <taxon>Rhodobacterales</taxon>
        <taxon>Roseobacteraceae</taxon>
        <taxon>Rubellimicrobium</taxon>
    </lineage>
</organism>
<name>A0ABW0SDS0_9RHOB</name>
<feature type="transmembrane region" description="Helical" evidence="6">
    <location>
        <begin position="20"/>
        <end position="38"/>
    </location>
</feature>
<gene>
    <name evidence="8" type="ORF">ACFPOC_12015</name>
</gene>
<evidence type="ECO:0000256" key="2">
    <source>
        <dbReference type="ARBA" id="ARBA00022475"/>
    </source>
</evidence>
<dbReference type="InterPro" id="IPR011577">
    <property type="entry name" value="Cyt_b561_bac/Ni-Hgenase"/>
</dbReference>
<comment type="subcellular location">
    <subcellularLocation>
        <location evidence="1">Cell membrane</location>
        <topology evidence="1">Multi-pass membrane protein</topology>
    </subcellularLocation>
</comment>
<protein>
    <submittedName>
        <fullName evidence="8">Cytochrome b/b6 domain-containing protein</fullName>
    </submittedName>
</protein>
<evidence type="ECO:0000256" key="5">
    <source>
        <dbReference type="ARBA" id="ARBA00023136"/>
    </source>
</evidence>
<dbReference type="Gene3D" id="1.20.950.20">
    <property type="entry name" value="Transmembrane di-heme cytochromes, Chain C"/>
    <property type="match status" value="1"/>
</dbReference>
<comment type="caution">
    <text evidence="8">The sequence shown here is derived from an EMBL/GenBank/DDBJ whole genome shotgun (WGS) entry which is preliminary data.</text>
</comment>
<dbReference type="Pfam" id="PF01292">
    <property type="entry name" value="Ni_hydr_CYTB"/>
    <property type="match status" value="1"/>
</dbReference>
<feature type="transmembrane region" description="Helical" evidence="6">
    <location>
        <begin position="50"/>
        <end position="72"/>
    </location>
</feature>
<evidence type="ECO:0000256" key="1">
    <source>
        <dbReference type="ARBA" id="ARBA00004651"/>
    </source>
</evidence>
<evidence type="ECO:0000256" key="6">
    <source>
        <dbReference type="SAM" id="Phobius"/>
    </source>
</evidence>
<proteinExistence type="predicted"/>
<keyword evidence="3 6" id="KW-0812">Transmembrane</keyword>
<evidence type="ECO:0000259" key="7">
    <source>
        <dbReference type="Pfam" id="PF01292"/>
    </source>
</evidence>
<dbReference type="Proteomes" id="UP001596056">
    <property type="component" value="Unassembled WGS sequence"/>
</dbReference>
<evidence type="ECO:0000313" key="8">
    <source>
        <dbReference type="EMBL" id="MFC5567133.1"/>
    </source>
</evidence>
<dbReference type="RefSeq" id="WP_209842193.1">
    <property type="nucleotide sequence ID" value="NZ_JAGGJP010000014.1"/>
</dbReference>
<keyword evidence="2" id="KW-1003">Cell membrane</keyword>
<sequence>MHHVLHAPAPALRHGLATRLIHGGLAVAVATQLVTSLAMQGPDEVQPGDLLFQVHKLSGLAATVLALAFWMVALSRHKGTALGALLPWFSARRLRALGVDLARHVRAALRLRLPPYDPEGALAPTVHGLGLSSSPRWRRAARFTGSRSGWACTRPSPTGCWR</sequence>
<evidence type="ECO:0000313" key="9">
    <source>
        <dbReference type="Proteomes" id="UP001596056"/>
    </source>
</evidence>
<keyword evidence="9" id="KW-1185">Reference proteome</keyword>
<dbReference type="SUPFAM" id="SSF81342">
    <property type="entry name" value="Transmembrane di-heme cytochromes"/>
    <property type="match status" value="1"/>
</dbReference>
<keyword evidence="4 6" id="KW-1133">Transmembrane helix</keyword>
<accession>A0ABW0SDS0</accession>
<dbReference type="EMBL" id="JBHSNA010000011">
    <property type="protein sequence ID" value="MFC5567133.1"/>
    <property type="molecule type" value="Genomic_DNA"/>
</dbReference>